<dbReference type="EMBL" id="OA910671">
    <property type="protein sequence ID" value="CAD7285907.1"/>
    <property type="molecule type" value="Genomic_DNA"/>
</dbReference>
<keyword evidence="5" id="KW-1185">Reference proteome</keyword>
<sequence length="208" mass="23158">MDVYSIREQAGEKLYHQKPIQADVVVGVPDSGIPAAVGYAKASGIPFKPILIKNKYIGRSFIVPSQEMREKLVNLKLNPILQEIKGKRVVIIDDSIVRGTTSKRLVDIFRKAGALEVHFRSASPPIIAPCFLGIDTPKKDDLISAHNDTEAVRQMLGVDTLDFLSMESLKQILGGHGYCYGCFNEQYPVEPIDRQLFDGYKELVLNLD</sequence>
<evidence type="ECO:0000313" key="4">
    <source>
        <dbReference type="EMBL" id="CAD7285907.1"/>
    </source>
</evidence>
<organism evidence="4">
    <name type="scientific">Notodromas monacha</name>
    <dbReference type="NCBI Taxonomy" id="399045"/>
    <lineage>
        <taxon>Eukaryota</taxon>
        <taxon>Metazoa</taxon>
        <taxon>Ecdysozoa</taxon>
        <taxon>Arthropoda</taxon>
        <taxon>Crustacea</taxon>
        <taxon>Oligostraca</taxon>
        <taxon>Ostracoda</taxon>
        <taxon>Podocopa</taxon>
        <taxon>Podocopida</taxon>
        <taxon>Cypridocopina</taxon>
        <taxon>Cypridoidea</taxon>
        <taxon>Cyprididae</taxon>
        <taxon>Notodromas</taxon>
    </lineage>
</organism>
<evidence type="ECO:0000313" key="5">
    <source>
        <dbReference type="Proteomes" id="UP000678499"/>
    </source>
</evidence>
<evidence type="ECO:0000256" key="2">
    <source>
        <dbReference type="ARBA" id="ARBA00022962"/>
    </source>
</evidence>
<dbReference type="GO" id="GO:0016740">
    <property type="term" value="F:transferase activity"/>
    <property type="evidence" value="ECO:0007669"/>
    <property type="project" value="UniProtKB-KW"/>
</dbReference>
<dbReference type="EMBL" id="CAJPEX010028634">
    <property type="protein sequence ID" value="CAG0926059.1"/>
    <property type="molecule type" value="Genomic_DNA"/>
</dbReference>
<dbReference type="Pfam" id="PF00156">
    <property type="entry name" value="Pribosyltran"/>
    <property type="match status" value="1"/>
</dbReference>
<gene>
    <name evidence="4" type="ORF">NMOB1V02_LOCUS13509</name>
</gene>
<reference evidence="4" key="1">
    <citation type="submission" date="2020-11" db="EMBL/GenBank/DDBJ databases">
        <authorList>
            <person name="Tran Van P."/>
        </authorList>
    </citation>
    <scope>NUCLEOTIDE SEQUENCE</scope>
</reference>
<name>A0A7R9C5E2_9CRUS</name>
<dbReference type="Gene3D" id="3.40.50.2020">
    <property type="match status" value="1"/>
</dbReference>
<accession>A0A7R9C5E2</accession>
<keyword evidence="1" id="KW-0808">Transferase</keyword>
<dbReference type="InterPro" id="IPR000836">
    <property type="entry name" value="PRTase_dom"/>
</dbReference>
<dbReference type="PANTHER" id="PTHR11907">
    <property type="entry name" value="AMIDOPHOSPHORIBOSYLTRANSFERASE"/>
    <property type="match status" value="1"/>
</dbReference>
<proteinExistence type="predicted"/>
<keyword evidence="2" id="KW-0315">Glutamine amidotransferase</keyword>
<evidence type="ECO:0000256" key="1">
    <source>
        <dbReference type="ARBA" id="ARBA00022679"/>
    </source>
</evidence>
<dbReference type="Proteomes" id="UP000678499">
    <property type="component" value="Unassembled WGS sequence"/>
</dbReference>
<dbReference type="SUPFAM" id="SSF53271">
    <property type="entry name" value="PRTase-like"/>
    <property type="match status" value="1"/>
</dbReference>
<evidence type="ECO:0000259" key="3">
    <source>
        <dbReference type="Pfam" id="PF00156"/>
    </source>
</evidence>
<dbReference type="InterPro" id="IPR029057">
    <property type="entry name" value="PRTase-like"/>
</dbReference>
<protein>
    <recommendedName>
        <fullName evidence="3">Phosphoribosyltransferase domain-containing protein</fullName>
    </recommendedName>
</protein>
<dbReference type="CDD" id="cd06223">
    <property type="entry name" value="PRTases_typeI"/>
    <property type="match status" value="1"/>
</dbReference>
<feature type="domain" description="Phosphoribosyltransferase" evidence="3">
    <location>
        <begin position="13"/>
        <end position="119"/>
    </location>
</feature>
<dbReference type="AlphaFoldDB" id="A0A7R9C5E2"/>
<dbReference type="OrthoDB" id="191723at2759"/>